<sequence>MCVGIGSEYLEISHECGITPRPWYTPQERHDLGTRLKQARGTTLGLGWYLVWSMNQNKYREQDRRVRTIKYDLGHVHGSRRANCGACTVHVIWLLWMLDDIPPIRRRYDLDSVGSGGTEWPAQHCSPGLWQQ</sequence>
<accession>A0AAD7CUW0</accession>
<gene>
    <name evidence="1" type="ORF">B0H17DRAFT_1143443</name>
</gene>
<evidence type="ECO:0000313" key="2">
    <source>
        <dbReference type="Proteomes" id="UP001221757"/>
    </source>
</evidence>
<evidence type="ECO:0000313" key="1">
    <source>
        <dbReference type="EMBL" id="KAJ7664963.1"/>
    </source>
</evidence>
<keyword evidence="2" id="KW-1185">Reference proteome</keyword>
<dbReference type="AlphaFoldDB" id="A0AAD7CUW0"/>
<name>A0AAD7CUW0_MYCRO</name>
<reference evidence="1" key="1">
    <citation type="submission" date="2023-03" db="EMBL/GenBank/DDBJ databases">
        <title>Massive genome expansion in bonnet fungi (Mycena s.s.) driven by repeated elements and novel gene families across ecological guilds.</title>
        <authorList>
            <consortium name="Lawrence Berkeley National Laboratory"/>
            <person name="Harder C.B."/>
            <person name="Miyauchi S."/>
            <person name="Viragh M."/>
            <person name="Kuo A."/>
            <person name="Thoen E."/>
            <person name="Andreopoulos B."/>
            <person name="Lu D."/>
            <person name="Skrede I."/>
            <person name="Drula E."/>
            <person name="Henrissat B."/>
            <person name="Morin E."/>
            <person name="Kohler A."/>
            <person name="Barry K."/>
            <person name="LaButti K."/>
            <person name="Morin E."/>
            <person name="Salamov A."/>
            <person name="Lipzen A."/>
            <person name="Mereny Z."/>
            <person name="Hegedus B."/>
            <person name="Baldrian P."/>
            <person name="Stursova M."/>
            <person name="Weitz H."/>
            <person name="Taylor A."/>
            <person name="Grigoriev I.V."/>
            <person name="Nagy L.G."/>
            <person name="Martin F."/>
            <person name="Kauserud H."/>
        </authorList>
    </citation>
    <scope>NUCLEOTIDE SEQUENCE</scope>
    <source>
        <strain evidence="1">CBHHK067</strain>
    </source>
</reference>
<comment type="caution">
    <text evidence="1">The sequence shown here is derived from an EMBL/GenBank/DDBJ whole genome shotgun (WGS) entry which is preliminary data.</text>
</comment>
<protein>
    <submittedName>
        <fullName evidence="1">Uncharacterized protein</fullName>
    </submittedName>
</protein>
<organism evidence="1 2">
    <name type="scientific">Mycena rosella</name>
    <name type="common">Pink bonnet</name>
    <name type="synonym">Agaricus rosellus</name>
    <dbReference type="NCBI Taxonomy" id="1033263"/>
    <lineage>
        <taxon>Eukaryota</taxon>
        <taxon>Fungi</taxon>
        <taxon>Dikarya</taxon>
        <taxon>Basidiomycota</taxon>
        <taxon>Agaricomycotina</taxon>
        <taxon>Agaricomycetes</taxon>
        <taxon>Agaricomycetidae</taxon>
        <taxon>Agaricales</taxon>
        <taxon>Marasmiineae</taxon>
        <taxon>Mycenaceae</taxon>
        <taxon>Mycena</taxon>
    </lineage>
</organism>
<proteinExistence type="predicted"/>
<dbReference type="Proteomes" id="UP001221757">
    <property type="component" value="Unassembled WGS sequence"/>
</dbReference>
<dbReference type="EMBL" id="JARKIE010000217">
    <property type="protein sequence ID" value="KAJ7664963.1"/>
    <property type="molecule type" value="Genomic_DNA"/>
</dbReference>